<evidence type="ECO:0000313" key="2">
    <source>
        <dbReference type="Proteomes" id="UP000283523"/>
    </source>
</evidence>
<comment type="caution">
    <text evidence="1">The sequence shown here is derived from an EMBL/GenBank/DDBJ whole genome shotgun (WGS) entry which is preliminary data.</text>
</comment>
<accession>A0A418LVV9</accession>
<reference evidence="1 2" key="1">
    <citation type="submission" date="2018-08" db="EMBL/GenBank/DDBJ databases">
        <title>Fibrisoma montanum sp. nov., isolated from Danxia mountain soil.</title>
        <authorList>
            <person name="Huang Y."/>
        </authorList>
    </citation>
    <scope>NUCLEOTIDE SEQUENCE [LARGE SCALE GENOMIC DNA]</scope>
    <source>
        <strain evidence="1 2">HYT19</strain>
    </source>
</reference>
<dbReference type="Proteomes" id="UP000283523">
    <property type="component" value="Unassembled WGS sequence"/>
</dbReference>
<evidence type="ECO:0000313" key="1">
    <source>
        <dbReference type="EMBL" id="RIV17378.1"/>
    </source>
</evidence>
<protein>
    <submittedName>
        <fullName evidence="1">Uncharacterized protein</fullName>
    </submittedName>
</protein>
<proteinExistence type="predicted"/>
<keyword evidence="2" id="KW-1185">Reference proteome</keyword>
<sequence length="113" mass="12415">MAHHDQKIATMIDDTLHTLGGGAPATSPEHGVNLVEDWIAIVRTNVNTQWVAEPLAKLRDALDSNNMREVERVMRDLAGQTEDLANNAAEGQNKQELRNLATALRDFAQGMAK</sequence>
<dbReference type="OrthoDB" id="959907at2"/>
<dbReference type="RefSeq" id="WP_119671899.1">
    <property type="nucleotide sequence ID" value="NZ_QXED01000019.1"/>
</dbReference>
<dbReference type="AlphaFoldDB" id="A0A418LVV9"/>
<dbReference type="EMBL" id="QXED01000019">
    <property type="protein sequence ID" value="RIV17378.1"/>
    <property type="molecule type" value="Genomic_DNA"/>
</dbReference>
<name>A0A418LVV9_9BACT</name>
<gene>
    <name evidence="1" type="ORF">DYU11_32330</name>
</gene>
<organism evidence="1 2">
    <name type="scientific">Fibrisoma montanum</name>
    <dbReference type="NCBI Taxonomy" id="2305895"/>
    <lineage>
        <taxon>Bacteria</taxon>
        <taxon>Pseudomonadati</taxon>
        <taxon>Bacteroidota</taxon>
        <taxon>Cytophagia</taxon>
        <taxon>Cytophagales</taxon>
        <taxon>Spirosomataceae</taxon>
        <taxon>Fibrisoma</taxon>
    </lineage>
</organism>